<protein>
    <submittedName>
        <fullName evidence="1">Uncharacterized protein</fullName>
    </submittedName>
</protein>
<gene>
    <name evidence="1" type="ORF">BO66DRAFT_400146</name>
</gene>
<accession>A0ACD1HDR4</accession>
<reference evidence="1" key="1">
    <citation type="submission" date="2018-02" db="EMBL/GenBank/DDBJ databases">
        <title>The genomes of Aspergillus section Nigri reveals drivers in fungal speciation.</title>
        <authorList>
            <consortium name="DOE Joint Genome Institute"/>
            <person name="Vesth T.C."/>
            <person name="Nybo J."/>
            <person name="Theobald S."/>
            <person name="Brandl J."/>
            <person name="Frisvad J.C."/>
            <person name="Nielsen K.F."/>
            <person name="Lyhne E.K."/>
            <person name="Kogle M.E."/>
            <person name="Kuo A."/>
            <person name="Riley R."/>
            <person name="Clum A."/>
            <person name="Nolan M."/>
            <person name="Lipzen A."/>
            <person name="Salamov A."/>
            <person name="Henrissat B."/>
            <person name="Wiebenga A."/>
            <person name="De vries R.P."/>
            <person name="Grigoriev I.V."/>
            <person name="Mortensen U.H."/>
            <person name="Andersen M.R."/>
            <person name="Baker S.E."/>
        </authorList>
    </citation>
    <scope>NUCLEOTIDE SEQUENCE</scope>
    <source>
        <strain evidence="1">CBS 121060</strain>
    </source>
</reference>
<evidence type="ECO:0000313" key="2">
    <source>
        <dbReference type="Proteomes" id="UP000249661"/>
    </source>
</evidence>
<sequence length="2562" mass="281132">MSPTFNELEGAMSEFSPTVSVSDFQTPDGVSDGPFENEPIAIIGLGCRLPGGVRSPKELWELLVAEGSGQGDVPPSRFNIDGFYHPNGSERPGSLDMRGGYFLKENIRNFENSFFGINNLEATYMDPQQRKLLEVVYEAFESAGVPLEKVSGANIGTYVGSFAMDFWTMQAGDSEYFHRLSATVMGTTILANRISHTFNLRGPSLHLACTALDAGECDAAIVAAANLVQSPEQHIGTMKAGVLSPTSTCHTFDASADGYGRGEAVGALFIKKLSKAIEDGDPIRAVIRGTAVNSNGKTPGITLPSAIGQEAVIRKAYAKAGLHDFSQTGYVECHGTGTPVGDPIEVEAVSRVFGAGRIEAPPLYIGSIKPNLGHGEAASGISSIIKTTIVLEKGHIPPTIGLKKLNPKSKEKEWGIQVVTKEQRFPIKSVGGKHFRRAGVNSFGYGGANSHAILESPQTYVTTSDEISLTLSLSRSKFLIPLSASNPSAIEAQAAALATSPDIFNLVDLAHTLGTRRSRLSDRGFALVGQTTQKDDLQPERFRTTAMGTFSVLPIGFVFTGQGAQWPQMGKELLNEFPSFRSTIQDLDAVLQALPEAPSWTLEAVLTESTDPAKINHVSRSQPVCTAIQIAYVNLLNKCGIRPERVIGHSSGEIGAAYAAGFLTASQAITVAYYRGYVISTASQPVPGGMMAAGLDNESAKAEINALGLARMVKVACVNSPESVTYQELLEARLSALTSVTATHHARWVSSVHLEEVIGAISPNYWRENLESPALFSDAFGRLVKHSKYHLIEIGPHSALELPIKQTRAKIGLSHKLGQAVVLPGAAYLSMGIEAASQVLSIEKKDNPTVTFRNLHITKALELSPDTNDPGVEIFTTIRRASISRTTSSNRWHQFEISSHNGNSAVVHATGMVSIDKDCEALRKEITVERLGLEELAVRNWYDRFVKVGLNFGDSFRTIESVATHRRKKLPYAQATVPYKTGSIRGTEVESEYIVHPITIDALFQTGLIASSAGLLTDLPCKVPTSIIDAKSEALGLGVIQINAELHDGNGEVCAQLKDVKLITFQGAAADQNEDERHPMLRVVWKPDISKIQESSHLATYVKSFNATRRNSLPNNLVSFTAVVDLVAHKNPTLDILELGGSGADATKNLLDMLRFETAFSRCASYYRGYVSEDGEIFAQRLVSFEDVEDRSDKATAQTGKMFDVILLPSGESGMAYGIEKLSLIQGLLKDGGSGEKVVLRRLKNSDQKDPKMTSILVVEQEGDQAFNDFMAPMLAAYFKRDIRRVPLRQLSIAEFKSRPTVVSTIELHKPILSTLTAAKMTKVKLMTDNASNLIWLTGADLMDGTHPEYALVSGLSRAIMLEQPSLRFVVYHASDFEALSKKTARNLIAVIEDADRLENPDFEYVERNGMAHISRFVPDEHLNQTFRMKQDEVLTLKPLHDTKAARLTIQELGNFDTFAFEEDVGAKTELSGNHVEVSVKAIGLSQKDSYDTHFSDQKTYLMIGCLGGLGRSMSKWMIAQGAKKFVFLGRSGSDKPAARNLVEDLRGCGATVIVIRGDVCNYADVERCVAAIDGDIGGVVQAAMGLSESLWTTMSNEYWHNGIDAKLIGTFNLHNAINGKDSSLDFFLMTSSVSGSVGTATESNYCSANYFLDIFARYRRSQGLPATSVGLGMISEVGYLHENQEIEALLLRKALSSQPDRDSIATDPLAESHILTGLEPFGLKELRKKGFEGTNPTLNDARALLLSSALNRQSNSGGSVIASGLPEAVAAPMEAGGDILSAIVGVVVKRFSSLILVPVEKIDITTPITKFGMDTIVTPVFWHCSFPPRHYVACSLRVAPGETHASHNKSHFILIFNIFNERVFYVAHLHHSTHTASMTILYPDMDNQLQYTINTTSAGHLRRVLTRICAAIPEARGLIASELLVPEDKIPVPTSDDDRSIRSDDSEDEYDDEEDVDDDDENSSNQSQISGANNKRKREGSTSIADLDNPQKRFKPRYAYCIHCEEEYDLTENTNKSCRWHEEPRGEPDYDIYFADVDEPEIHHVDSDQYREEHPAGFIHECCGRNTLQPCRIGFHRLRTGRDDPELLQDESVLTFIPVNFDGDTPPSSVSDPPAELFEAVQQALLGNEVADRGVCGPVDLNLVPYEPKSRKISPEILPSSHIPIEKYNLGLPTIKNPATEEPAIEKFYRELTKEDVTPADYELDDAIDCASREDLQNILRDLCAKGPDFKIYLASCLQPVEAQPPPARRSTADTTPLQVETSSPMTTPEYTCVAYTSRGRRRYIKRDKHQITKPSGCMCALMFKEKVTRDDARAVFSTLLALCHTLRGLIDTPSTISATRLLSQYQQHKLNHNASIRLASTPNRRYKHQHSLFLTLTRISTLKMPVPNPKVDGRLEHAITSTSPEILQNIVKDLCADIPEARSYLSSRLLAPEDQVVSVKSTNGADGPLEAGSKRKRASQDSVPVSDDNKKLKLRYATCQNCTEDFDVTKNTSTSCHSHPMPYEIDNDYFQDDWEGFAGEWCKEEWPEAFIHPCCDRDISQEPCATGYHRKATGRVKERR</sequence>
<dbReference type="Proteomes" id="UP000249661">
    <property type="component" value="Unassembled WGS sequence"/>
</dbReference>
<evidence type="ECO:0000313" key="1">
    <source>
        <dbReference type="EMBL" id="RAH71709.1"/>
    </source>
</evidence>
<organism evidence="1 2">
    <name type="scientific">Aspergillus aculeatinus CBS 121060</name>
    <dbReference type="NCBI Taxonomy" id="1448322"/>
    <lineage>
        <taxon>Eukaryota</taxon>
        <taxon>Fungi</taxon>
        <taxon>Dikarya</taxon>
        <taxon>Ascomycota</taxon>
        <taxon>Pezizomycotina</taxon>
        <taxon>Eurotiomycetes</taxon>
        <taxon>Eurotiomycetidae</taxon>
        <taxon>Eurotiales</taxon>
        <taxon>Aspergillaceae</taxon>
        <taxon>Aspergillus</taxon>
        <taxon>Aspergillus subgen. Circumdati</taxon>
    </lineage>
</organism>
<proteinExistence type="predicted"/>
<dbReference type="EMBL" id="KZ824947">
    <property type="protein sequence ID" value="RAH71709.1"/>
    <property type="molecule type" value="Genomic_DNA"/>
</dbReference>
<name>A0ACD1HDR4_9EURO</name>
<keyword evidence="2" id="KW-1185">Reference proteome</keyword>